<organism evidence="1 2">
    <name type="scientific">Caballeronia glebae</name>
    <dbReference type="NCBI Taxonomy" id="1777143"/>
    <lineage>
        <taxon>Bacteria</taxon>
        <taxon>Pseudomonadati</taxon>
        <taxon>Pseudomonadota</taxon>
        <taxon>Betaproteobacteria</taxon>
        <taxon>Burkholderiales</taxon>
        <taxon>Burkholderiaceae</taxon>
        <taxon>Caballeronia</taxon>
    </lineage>
</organism>
<accession>A0A158A2H8</accession>
<evidence type="ECO:0000313" key="1">
    <source>
        <dbReference type="EMBL" id="SAK52008.1"/>
    </source>
</evidence>
<evidence type="ECO:0000313" key="2">
    <source>
        <dbReference type="Proteomes" id="UP000054596"/>
    </source>
</evidence>
<proteinExistence type="predicted"/>
<evidence type="ECO:0008006" key="3">
    <source>
        <dbReference type="Google" id="ProtNLM"/>
    </source>
</evidence>
<gene>
    <name evidence="1" type="ORF">AWB82_01628</name>
</gene>
<dbReference type="AlphaFoldDB" id="A0A158A2H8"/>
<dbReference type="EMBL" id="FCOJ02000008">
    <property type="protein sequence ID" value="SAK52008.1"/>
    <property type="molecule type" value="Genomic_DNA"/>
</dbReference>
<dbReference type="RefSeq" id="WP_086966625.1">
    <property type="nucleotide sequence ID" value="NZ_FCOJ02000008.1"/>
</dbReference>
<dbReference type="STRING" id="1777143.AWB82_01628"/>
<keyword evidence="2" id="KW-1185">Reference proteome</keyword>
<sequence>MKCNIRHSGQLGDIVYALPAMQALARRNGAARVSLYVPSDNVASYGPEMKHAGGGQMVSRALFDFIAPLLLAQSYVDAVHFVPSGEIPADAIDFDVIRGGGIHVLAGNLKDHYYKAFAVLADSPCRWLEPSAAVAAAPPDFDILIGRSMRYLNQAIDYGVLAPLGLRLGFVGLESEFDEFRARFPNLPMDHVPVANALDVCDRIASASLYIGNQSFFFAIAEALQTNRLLEVFEPIPNVVPSGGRCGQFLTTYGLRALVGTFFCRVVPARDGTGDLNSEYVKCV</sequence>
<name>A0A158A2H8_9BURK</name>
<reference evidence="1" key="1">
    <citation type="submission" date="2016-01" db="EMBL/GenBank/DDBJ databases">
        <authorList>
            <person name="Peeters C."/>
        </authorList>
    </citation>
    <scope>NUCLEOTIDE SEQUENCE [LARGE SCALE GENOMIC DNA]</scope>
    <source>
        <strain evidence="1">LMG 29325</strain>
    </source>
</reference>
<protein>
    <recommendedName>
        <fullName evidence="3">Glycosyl transferase family protein</fullName>
    </recommendedName>
</protein>
<comment type="caution">
    <text evidence="1">The sequence shown here is derived from an EMBL/GenBank/DDBJ whole genome shotgun (WGS) entry which is preliminary data.</text>
</comment>
<dbReference type="Proteomes" id="UP000054596">
    <property type="component" value="Unassembled WGS sequence"/>
</dbReference>
<dbReference type="OrthoDB" id="647686at2"/>